<dbReference type="InterPro" id="IPR000182">
    <property type="entry name" value="GNAT_dom"/>
</dbReference>
<dbReference type="GO" id="GO:0016747">
    <property type="term" value="F:acyltransferase activity, transferring groups other than amino-acyl groups"/>
    <property type="evidence" value="ECO:0007669"/>
    <property type="project" value="InterPro"/>
</dbReference>
<dbReference type="EMBL" id="JAJAQI010000034">
    <property type="protein sequence ID" value="MCB4823957.1"/>
    <property type="molecule type" value="Genomic_DNA"/>
</dbReference>
<dbReference type="RefSeq" id="WP_226611301.1">
    <property type="nucleotide sequence ID" value="NZ_JAJAQI010000034.1"/>
</dbReference>
<dbReference type="PROSITE" id="PS51186">
    <property type="entry name" value="GNAT"/>
    <property type="match status" value="1"/>
</dbReference>
<gene>
    <name evidence="2" type="ORF">LHA35_19695</name>
</gene>
<accession>A0A9X1LCS8</accession>
<evidence type="ECO:0000313" key="2">
    <source>
        <dbReference type="EMBL" id="MCB4823957.1"/>
    </source>
</evidence>
<dbReference type="InterPro" id="IPR051531">
    <property type="entry name" value="N-acetyltransferase"/>
</dbReference>
<evidence type="ECO:0000313" key="3">
    <source>
        <dbReference type="Proteomes" id="UP001139311"/>
    </source>
</evidence>
<dbReference type="SUPFAM" id="SSF55729">
    <property type="entry name" value="Acyl-CoA N-acyltransferases (Nat)"/>
    <property type="match status" value="1"/>
</dbReference>
<organism evidence="2 3">
    <name type="scientific">Roseicella aerolata</name>
    <dbReference type="NCBI Taxonomy" id="2883479"/>
    <lineage>
        <taxon>Bacteria</taxon>
        <taxon>Pseudomonadati</taxon>
        <taxon>Pseudomonadota</taxon>
        <taxon>Alphaproteobacteria</taxon>
        <taxon>Acetobacterales</taxon>
        <taxon>Roseomonadaceae</taxon>
        <taxon>Roseicella</taxon>
    </lineage>
</organism>
<keyword evidence="3" id="KW-1185">Reference proteome</keyword>
<evidence type="ECO:0000259" key="1">
    <source>
        <dbReference type="PROSITE" id="PS51186"/>
    </source>
</evidence>
<feature type="domain" description="N-acetyltransferase" evidence="1">
    <location>
        <begin position="11"/>
        <end position="171"/>
    </location>
</feature>
<sequence length="171" mass="18543">MAGRSLLTERLLLRPFHPRDVAAYARIRARPEVMRFLPGGAARAATAAADTPGLVARFAALWEEVGYGPWAMEERATGLLLGHCGLRLLPELGGETEILYLLDRPHWGRGLATEAAVAARDFGLGCLGLPRLVAYALPENVASLRVMQRIGMRPEGPCEAFGLQAVRYALP</sequence>
<proteinExistence type="predicted"/>
<dbReference type="AlphaFoldDB" id="A0A9X1LCS8"/>
<dbReference type="Proteomes" id="UP001139311">
    <property type="component" value="Unassembled WGS sequence"/>
</dbReference>
<name>A0A9X1LCS8_9PROT</name>
<comment type="caution">
    <text evidence="2">The sequence shown here is derived from an EMBL/GenBank/DDBJ whole genome shotgun (WGS) entry which is preliminary data.</text>
</comment>
<dbReference type="Pfam" id="PF13302">
    <property type="entry name" value="Acetyltransf_3"/>
    <property type="match status" value="1"/>
</dbReference>
<dbReference type="Gene3D" id="3.40.630.30">
    <property type="match status" value="1"/>
</dbReference>
<reference evidence="2" key="1">
    <citation type="submission" date="2021-10" db="EMBL/GenBank/DDBJ databases">
        <title>Roseicella aerolatum sp. nov., isolated from aerosols of e-waste dismantling site.</title>
        <authorList>
            <person name="Qin T."/>
        </authorList>
    </citation>
    <scope>NUCLEOTIDE SEQUENCE</scope>
    <source>
        <strain evidence="2">GB24</strain>
    </source>
</reference>
<dbReference type="PANTHER" id="PTHR43792">
    <property type="entry name" value="GNAT FAMILY, PUTATIVE (AFU_ORTHOLOGUE AFUA_3G00765)-RELATED-RELATED"/>
    <property type="match status" value="1"/>
</dbReference>
<protein>
    <submittedName>
        <fullName evidence="2">GNAT family N-acetyltransferase</fullName>
    </submittedName>
</protein>
<dbReference type="PANTHER" id="PTHR43792:SF1">
    <property type="entry name" value="N-ACETYLTRANSFERASE DOMAIN-CONTAINING PROTEIN"/>
    <property type="match status" value="1"/>
</dbReference>
<dbReference type="InterPro" id="IPR016181">
    <property type="entry name" value="Acyl_CoA_acyltransferase"/>
</dbReference>